<evidence type="ECO:0000313" key="3">
    <source>
        <dbReference type="Proteomes" id="UP001295444"/>
    </source>
</evidence>
<protein>
    <submittedName>
        <fullName evidence="2">Uncharacterized protein</fullName>
    </submittedName>
</protein>
<organism evidence="2 3">
    <name type="scientific">Pelobates cultripes</name>
    <name type="common">Western spadefoot toad</name>
    <dbReference type="NCBI Taxonomy" id="61616"/>
    <lineage>
        <taxon>Eukaryota</taxon>
        <taxon>Metazoa</taxon>
        <taxon>Chordata</taxon>
        <taxon>Craniata</taxon>
        <taxon>Vertebrata</taxon>
        <taxon>Euteleostomi</taxon>
        <taxon>Amphibia</taxon>
        <taxon>Batrachia</taxon>
        <taxon>Anura</taxon>
        <taxon>Pelobatoidea</taxon>
        <taxon>Pelobatidae</taxon>
        <taxon>Pelobates</taxon>
    </lineage>
</organism>
<reference evidence="2" key="1">
    <citation type="submission" date="2022-03" db="EMBL/GenBank/DDBJ databases">
        <authorList>
            <person name="Alioto T."/>
            <person name="Alioto T."/>
            <person name="Gomez Garrido J."/>
        </authorList>
    </citation>
    <scope>NUCLEOTIDE SEQUENCE</scope>
</reference>
<feature type="compositionally biased region" description="Basic residues" evidence="1">
    <location>
        <begin position="25"/>
        <end position="34"/>
    </location>
</feature>
<dbReference type="Proteomes" id="UP001295444">
    <property type="component" value="Chromosome 02"/>
</dbReference>
<name>A0AAD1RCR7_PELCU</name>
<feature type="region of interest" description="Disordered" evidence="1">
    <location>
        <begin position="1"/>
        <end position="52"/>
    </location>
</feature>
<feature type="region of interest" description="Disordered" evidence="1">
    <location>
        <begin position="76"/>
        <end position="202"/>
    </location>
</feature>
<dbReference type="EMBL" id="OW240913">
    <property type="protein sequence ID" value="CAH2248738.1"/>
    <property type="molecule type" value="Genomic_DNA"/>
</dbReference>
<feature type="compositionally biased region" description="Basic and acidic residues" evidence="1">
    <location>
        <begin position="180"/>
        <end position="202"/>
    </location>
</feature>
<proteinExistence type="predicted"/>
<feature type="compositionally biased region" description="Basic and acidic residues" evidence="1">
    <location>
        <begin position="76"/>
        <end position="113"/>
    </location>
</feature>
<feature type="compositionally biased region" description="Basic and acidic residues" evidence="1">
    <location>
        <begin position="35"/>
        <end position="45"/>
    </location>
</feature>
<keyword evidence="3" id="KW-1185">Reference proteome</keyword>
<gene>
    <name evidence="2" type="ORF">PECUL_23A041303</name>
</gene>
<evidence type="ECO:0000256" key="1">
    <source>
        <dbReference type="SAM" id="MobiDB-lite"/>
    </source>
</evidence>
<dbReference type="AlphaFoldDB" id="A0AAD1RCR7"/>
<accession>A0AAD1RCR7</accession>
<feature type="compositionally biased region" description="Basic and acidic residues" evidence="1">
    <location>
        <begin position="147"/>
        <end position="162"/>
    </location>
</feature>
<feature type="compositionally biased region" description="Basic and acidic residues" evidence="1">
    <location>
        <begin position="1"/>
        <end position="22"/>
    </location>
</feature>
<evidence type="ECO:0000313" key="2">
    <source>
        <dbReference type="EMBL" id="CAH2248738.1"/>
    </source>
</evidence>
<sequence length="202" mass="26029">MSERKEETQFQGREFKRQEYNNKKTPIRRIQTPKRNKDIKMRENYDNYPNNYGYRYQNPHTYKIWENKKIPYWQQKEQRKRDYYDRERSERRRPQRNEKRERRYEPRQEKERYNTNYQYNRYRTEEPIKTGNRFQVLDEYEDQDFWTSKDRERHKREEEHPNITHLNITYPKRRRNSSLEAREEENTPKKERRERISRNPHL</sequence>